<name>A0AAV7XB71_9NEOP</name>
<reference evidence="1" key="1">
    <citation type="submission" date="2022-12" db="EMBL/GenBank/DDBJ databases">
        <title>Chromosome-level genome assembly of the bean flower thrips Megalurothrips usitatus.</title>
        <authorList>
            <person name="Ma L."/>
            <person name="Liu Q."/>
            <person name="Li H."/>
            <person name="Cai W."/>
        </authorList>
    </citation>
    <scope>NUCLEOTIDE SEQUENCE</scope>
    <source>
        <strain evidence="1">Cailab_2022a</strain>
    </source>
</reference>
<gene>
    <name evidence="1" type="ORF">ONE63_001155</name>
</gene>
<dbReference type="AlphaFoldDB" id="A0AAV7XB71"/>
<protein>
    <submittedName>
        <fullName evidence="1">Uncharacterized protein</fullName>
    </submittedName>
</protein>
<keyword evidence="2" id="KW-1185">Reference proteome</keyword>
<evidence type="ECO:0000313" key="2">
    <source>
        <dbReference type="Proteomes" id="UP001075354"/>
    </source>
</evidence>
<comment type="caution">
    <text evidence="1">The sequence shown here is derived from an EMBL/GenBank/DDBJ whole genome shotgun (WGS) entry which is preliminary data.</text>
</comment>
<evidence type="ECO:0000313" key="1">
    <source>
        <dbReference type="EMBL" id="KAJ1523276.1"/>
    </source>
</evidence>
<sequence length="87" mass="9466">MATASSRDFSSRATSWDIRGGSISMRKAASAFGWRYTERHSCDHVLVGGSQCILDLVLDCGNSGLHKVLWVTLMTTSSSWGRRGTPS</sequence>
<organism evidence="1 2">
    <name type="scientific">Megalurothrips usitatus</name>
    <name type="common">bean blossom thrips</name>
    <dbReference type="NCBI Taxonomy" id="439358"/>
    <lineage>
        <taxon>Eukaryota</taxon>
        <taxon>Metazoa</taxon>
        <taxon>Ecdysozoa</taxon>
        <taxon>Arthropoda</taxon>
        <taxon>Hexapoda</taxon>
        <taxon>Insecta</taxon>
        <taxon>Pterygota</taxon>
        <taxon>Neoptera</taxon>
        <taxon>Paraneoptera</taxon>
        <taxon>Thysanoptera</taxon>
        <taxon>Terebrantia</taxon>
        <taxon>Thripoidea</taxon>
        <taxon>Thripidae</taxon>
        <taxon>Megalurothrips</taxon>
    </lineage>
</organism>
<dbReference type="EMBL" id="JAPTSV010000010">
    <property type="protein sequence ID" value="KAJ1523276.1"/>
    <property type="molecule type" value="Genomic_DNA"/>
</dbReference>
<proteinExistence type="predicted"/>
<dbReference type="Proteomes" id="UP001075354">
    <property type="component" value="Chromosome 10"/>
</dbReference>
<accession>A0AAV7XB71</accession>